<feature type="region of interest" description="Disordered" evidence="1">
    <location>
        <begin position="1"/>
        <end position="27"/>
    </location>
</feature>
<evidence type="ECO:0000313" key="2">
    <source>
        <dbReference type="EMBL" id="KLU90786.1"/>
    </source>
</evidence>
<dbReference type="VEuPathDB" id="FungiDB:MAPG_10637"/>
<reference evidence="3" key="4">
    <citation type="journal article" date="2015" name="G3 (Bethesda)">
        <title>Genome sequences of three phytopathogenic species of the Magnaporthaceae family of fungi.</title>
        <authorList>
            <person name="Okagaki L.H."/>
            <person name="Nunes C.C."/>
            <person name="Sailsbery J."/>
            <person name="Clay B."/>
            <person name="Brown D."/>
            <person name="John T."/>
            <person name="Oh Y."/>
            <person name="Young N."/>
            <person name="Fitzgerald M."/>
            <person name="Haas B.J."/>
            <person name="Zeng Q."/>
            <person name="Young S."/>
            <person name="Adiconis X."/>
            <person name="Fan L."/>
            <person name="Levin J.Z."/>
            <person name="Mitchell T.K."/>
            <person name="Okubara P.A."/>
            <person name="Farman M.L."/>
            <person name="Kohn L.M."/>
            <person name="Birren B."/>
            <person name="Ma L.-J."/>
            <person name="Dean R.A."/>
        </authorList>
    </citation>
    <scope>NUCLEOTIDE SEQUENCE</scope>
    <source>
        <strain evidence="3">ATCC 64411 / 73-15</strain>
    </source>
</reference>
<reference evidence="3" key="5">
    <citation type="submission" date="2015-06" db="UniProtKB">
        <authorList>
            <consortium name="EnsemblFungi"/>
        </authorList>
    </citation>
    <scope>IDENTIFICATION</scope>
    <source>
        <strain evidence="3">ATCC 64411</strain>
    </source>
</reference>
<name>A0A0C4ED44_MAGP6</name>
<dbReference type="EnsemblFungi" id="MAPG_10637T0">
    <property type="protein sequence ID" value="MAPG_10637T0"/>
    <property type="gene ID" value="MAPG_10637"/>
</dbReference>
<protein>
    <submittedName>
        <fullName evidence="2 3">Uncharacterized protein</fullName>
    </submittedName>
</protein>
<dbReference type="EMBL" id="ADBL01002379">
    <property type="status" value="NOT_ANNOTATED_CDS"/>
    <property type="molecule type" value="Genomic_DNA"/>
</dbReference>
<evidence type="ECO:0000313" key="4">
    <source>
        <dbReference type="Proteomes" id="UP000011715"/>
    </source>
</evidence>
<evidence type="ECO:0000256" key="1">
    <source>
        <dbReference type="SAM" id="MobiDB-lite"/>
    </source>
</evidence>
<dbReference type="AlphaFoldDB" id="A0A0C4ED44"/>
<dbReference type="EMBL" id="GL876975">
    <property type="protein sequence ID" value="KLU90786.1"/>
    <property type="molecule type" value="Genomic_DNA"/>
</dbReference>
<organism evidence="3 4">
    <name type="scientific">Magnaporthiopsis poae (strain ATCC 64411 / 73-15)</name>
    <name type="common">Kentucky bluegrass fungus</name>
    <name type="synonym">Magnaporthe poae</name>
    <dbReference type="NCBI Taxonomy" id="644358"/>
    <lineage>
        <taxon>Eukaryota</taxon>
        <taxon>Fungi</taxon>
        <taxon>Dikarya</taxon>
        <taxon>Ascomycota</taxon>
        <taxon>Pezizomycotina</taxon>
        <taxon>Sordariomycetes</taxon>
        <taxon>Sordariomycetidae</taxon>
        <taxon>Magnaporthales</taxon>
        <taxon>Magnaporthaceae</taxon>
        <taxon>Magnaporthiopsis</taxon>
    </lineage>
</organism>
<accession>A0A0C4ED44</accession>
<evidence type="ECO:0000313" key="3">
    <source>
        <dbReference type="EnsemblFungi" id="MAPG_10637T0"/>
    </source>
</evidence>
<reference evidence="2" key="2">
    <citation type="submission" date="2010-05" db="EMBL/GenBank/DDBJ databases">
        <title>The Genome Sequence of Magnaporthe poae strain ATCC 64411.</title>
        <authorList>
            <consortium name="The Broad Institute Genome Sequencing Platform"/>
            <consortium name="Broad Institute Genome Sequencing Center for Infectious Disease"/>
            <person name="Ma L.-J."/>
            <person name="Dead R."/>
            <person name="Young S."/>
            <person name="Zeng Q."/>
            <person name="Koehrsen M."/>
            <person name="Alvarado L."/>
            <person name="Berlin A."/>
            <person name="Chapman S.B."/>
            <person name="Chen Z."/>
            <person name="Freedman E."/>
            <person name="Gellesch M."/>
            <person name="Goldberg J."/>
            <person name="Griggs A."/>
            <person name="Gujja S."/>
            <person name="Heilman E.R."/>
            <person name="Heiman D."/>
            <person name="Hepburn T."/>
            <person name="Howarth C."/>
            <person name="Jen D."/>
            <person name="Larson L."/>
            <person name="Mehta T."/>
            <person name="Neiman D."/>
            <person name="Pearson M."/>
            <person name="Roberts A."/>
            <person name="Saif S."/>
            <person name="Shea T."/>
            <person name="Shenoy N."/>
            <person name="Sisk P."/>
            <person name="Stolte C."/>
            <person name="Sykes S."/>
            <person name="Walk T."/>
            <person name="White J."/>
            <person name="Yandava C."/>
            <person name="Haas B."/>
            <person name="Nusbaum C."/>
            <person name="Birren B."/>
        </authorList>
    </citation>
    <scope>NUCLEOTIDE SEQUENCE</scope>
    <source>
        <strain evidence="2">ATCC 64411</strain>
    </source>
</reference>
<reference evidence="2" key="3">
    <citation type="submission" date="2011-03" db="EMBL/GenBank/DDBJ databases">
        <title>Annotation of Magnaporthe poae ATCC 64411.</title>
        <authorList>
            <person name="Ma L.-J."/>
            <person name="Dead R."/>
            <person name="Young S.K."/>
            <person name="Zeng Q."/>
            <person name="Gargeya S."/>
            <person name="Fitzgerald M."/>
            <person name="Haas B."/>
            <person name="Abouelleil A."/>
            <person name="Alvarado L."/>
            <person name="Arachchi H.M."/>
            <person name="Berlin A."/>
            <person name="Brown A."/>
            <person name="Chapman S.B."/>
            <person name="Chen Z."/>
            <person name="Dunbar C."/>
            <person name="Freedman E."/>
            <person name="Gearin G."/>
            <person name="Gellesch M."/>
            <person name="Goldberg J."/>
            <person name="Griggs A."/>
            <person name="Gujja S."/>
            <person name="Heiman D."/>
            <person name="Howarth C."/>
            <person name="Larson L."/>
            <person name="Lui A."/>
            <person name="MacDonald P.J.P."/>
            <person name="Mehta T."/>
            <person name="Montmayeur A."/>
            <person name="Murphy C."/>
            <person name="Neiman D."/>
            <person name="Pearson M."/>
            <person name="Priest M."/>
            <person name="Roberts A."/>
            <person name="Saif S."/>
            <person name="Shea T."/>
            <person name="Shenoy N."/>
            <person name="Sisk P."/>
            <person name="Stolte C."/>
            <person name="Sykes S."/>
            <person name="Yandava C."/>
            <person name="Wortman J."/>
            <person name="Nusbaum C."/>
            <person name="Birren B."/>
        </authorList>
    </citation>
    <scope>NUCLEOTIDE SEQUENCE</scope>
    <source>
        <strain evidence="2">ATCC 64411</strain>
    </source>
</reference>
<sequence>MNRKLIHKANKTPRSGGGDPLDLSPSPEPTVRCIEIADNGSLHIFDADLAAIAASSKLNNSSTPPGLAAKLFVVNGDRSLMDRLAAWTAQDGPDPEHGGPLVSIPRDFVRAHLDNEEKTQREFCEAAVTETADVYFFASWWRTEAQNLQQYQIRQRILTRRPYSIGTPATP</sequence>
<feature type="compositionally biased region" description="Basic residues" evidence="1">
    <location>
        <begin position="1"/>
        <end position="11"/>
    </location>
</feature>
<keyword evidence="4" id="KW-1185">Reference proteome</keyword>
<dbReference type="Proteomes" id="UP000011715">
    <property type="component" value="Unassembled WGS sequence"/>
</dbReference>
<proteinExistence type="predicted"/>
<reference evidence="4" key="1">
    <citation type="submission" date="2010-05" db="EMBL/GenBank/DDBJ databases">
        <title>The genome sequence of Magnaporthe poae strain ATCC 64411.</title>
        <authorList>
            <person name="Ma L.-J."/>
            <person name="Dead R."/>
            <person name="Young S."/>
            <person name="Zeng Q."/>
            <person name="Koehrsen M."/>
            <person name="Alvarado L."/>
            <person name="Berlin A."/>
            <person name="Chapman S.B."/>
            <person name="Chen Z."/>
            <person name="Freedman E."/>
            <person name="Gellesch M."/>
            <person name="Goldberg J."/>
            <person name="Griggs A."/>
            <person name="Gujja S."/>
            <person name="Heilman E.R."/>
            <person name="Heiman D."/>
            <person name="Hepburn T."/>
            <person name="Howarth C."/>
            <person name="Jen D."/>
            <person name="Larson L."/>
            <person name="Mehta T."/>
            <person name="Neiman D."/>
            <person name="Pearson M."/>
            <person name="Roberts A."/>
            <person name="Saif S."/>
            <person name="Shea T."/>
            <person name="Shenoy N."/>
            <person name="Sisk P."/>
            <person name="Stolte C."/>
            <person name="Sykes S."/>
            <person name="Walk T."/>
            <person name="White J."/>
            <person name="Yandava C."/>
            <person name="Haas B."/>
            <person name="Nusbaum C."/>
            <person name="Birren B."/>
        </authorList>
    </citation>
    <scope>NUCLEOTIDE SEQUENCE [LARGE SCALE GENOMIC DNA]</scope>
    <source>
        <strain evidence="4">ATCC 64411 / 73-15</strain>
    </source>
</reference>
<gene>
    <name evidence="2" type="ORF">MAPG_10637</name>
</gene>